<dbReference type="Pfam" id="PF13456">
    <property type="entry name" value="RVT_3"/>
    <property type="match status" value="1"/>
</dbReference>
<dbReference type="InterPro" id="IPR044730">
    <property type="entry name" value="RNase_H-like_dom_plant"/>
</dbReference>
<feature type="region of interest" description="Disordered" evidence="1">
    <location>
        <begin position="14"/>
        <end position="34"/>
    </location>
</feature>
<dbReference type="Proteomes" id="UP001281410">
    <property type="component" value="Unassembled WGS sequence"/>
</dbReference>
<comment type="caution">
    <text evidence="3">The sequence shown here is derived from an EMBL/GenBank/DDBJ whole genome shotgun (WGS) entry which is preliminary data.</text>
</comment>
<dbReference type="InterPro" id="IPR036397">
    <property type="entry name" value="RNaseH_sf"/>
</dbReference>
<evidence type="ECO:0000313" key="4">
    <source>
        <dbReference type="Proteomes" id="UP001281410"/>
    </source>
</evidence>
<organism evidence="3 4">
    <name type="scientific">Dipteronia sinensis</name>
    <dbReference type="NCBI Taxonomy" id="43782"/>
    <lineage>
        <taxon>Eukaryota</taxon>
        <taxon>Viridiplantae</taxon>
        <taxon>Streptophyta</taxon>
        <taxon>Embryophyta</taxon>
        <taxon>Tracheophyta</taxon>
        <taxon>Spermatophyta</taxon>
        <taxon>Magnoliopsida</taxon>
        <taxon>eudicotyledons</taxon>
        <taxon>Gunneridae</taxon>
        <taxon>Pentapetalae</taxon>
        <taxon>rosids</taxon>
        <taxon>malvids</taxon>
        <taxon>Sapindales</taxon>
        <taxon>Sapindaceae</taxon>
        <taxon>Hippocastanoideae</taxon>
        <taxon>Acereae</taxon>
        <taxon>Dipteronia</taxon>
    </lineage>
</organism>
<feature type="domain" description="RNase H type-1" evidence="2">
    <location>
        <begin position="195"/>
        <end position="316"/>
    </location>
</feature>
<dbReference type="SUPFAM" id="SSF53098">
    <property type="entry name" value="Ribonuclease H-like"/>
    <property type="match status" value="1"/>
</dbReference>
<dbReference type="InterPro" id="IPR012337">
    <property type="entry name" value="RNaseH-like_sf"/>
</dbReference>
<dbReference type="PANTHER" id="PTHR47074">
    <property type="entry name" value="BNAC02G40300D PROTEIN"/>
    <property type="match status" value="1"/>
</dbReference>
<dbReference type="PANTHER" id="PTHR47074:SF11">
    <property type="entry name" value="REVERSE TRANSCRIPTASE-LIKE PROTEIN"/>
    <property type="match status" value="1"/>
</dbReference>
<evidence type="ECO:0000259" key="2">
    <source>
        <dbReference type="Pfam" id="PF13456"/>
    </source>
</evidence>
<keyword evidence="4" id="KW-1185">Reference proteome</keyword>
<dbReference type="CDD" id="cd06222">
    <property type="entry name" value="RNase_H_like"/>
    <property type="match status" value="1"/>
</dbReference>
<dbReference type="InterPro" id="IPR002156">
    <property type="entry name" value="RNaseH_domain"/>
</dbReference>
<gene>
    <name evidence="3" type="ORF">Dsin_029758</name>
</gene>
<proteinExistence type="predicted"/>
<dbReference type="InterPro" id="IPR052929">
    <property type="entry name" value="RNase_H-like_EbsB-rel"/>
</dbReference>
<protein>
    <recommendedName>
        <fullName evidence="2">RNase H type-1 domain-containing protein</fullName>
    </recommendedName>
</protein>
<dbReference type="GO" id="GO:0003676">
    <property type="term" value="F:nucleic acid binding"/>
    <property type="evidence" value="ECO:0007669"/>
    <property type="project" value="InterPro"/>
</dbReference>
<dbReference type="GO" id="GO:0004523">
    <property type="term" value="F:RNA-DNA hybrid ribonuclease activity"/>
    <property type="evidence" value="ECO:0007669"/>
    <property type="project" value="InterPro"/>
</dbReference>
<dbReference type="AlphaFoldDB" id="A0AAE0DX07"/>
<name>A0AAE0DX07_9ROSI</name>
<dbReference type="EMBL" id="JANJYJ010000009">
    <property type="protein sequence ID" value="KAK3190197.1"/>
    <property type="molecule type" value="Genomic_DNA"/>
</dbReference>
<accession>A0AAE0DX07</accession>
<sequence length="335" mass="36551">MVIVIVMVDDDGDGRSGCNGGGNEPRTDSLNTGGPLAKPFYYRPYKHLDSGPGESIRKFKIQCYEEVGSGPTFTPGPVRTKSMKASAGVWKRVARKMSLGSICPEPIPLRDKGKKRADCKVESVFIDVSKKPRGDSMPTVIHSSNTARSEDVISWYISFLDDCHLAYGKRPSATQFLIKPGVKWSCPAAGKYKINTDAAINSQSQRVGVGVLIRDSSSQVWLSSVSNFHACFSPHNAEASAILRGLRVAVDSGLFLAVLESDANWVVDMINDRRSSCADIGIICRDIVYVMTQFDVSVNFVSRQANRAAHALANLAWFLIGILHGRRVSLPLSLL</sequence>
<evidence type="ECO:0000256" key="1">
    <source>
        <dbReference type="SAM" id="MobiDB-lite"/>
    </source>
</evidence>
<evidence type="ECO:0000313" key="3">
    <source>
        <dbReference type="EMBL" id="KAK3190197.1"/>
    </source>
</evidence>
<reference evidence="3" key="1">
    <citation type="journal article" date="2023" name="Plant J.">
        <title>Genome sequences and population genomics provide insights into the demographic history, inbreeding, and mutation load of two 'living fossil' tree species of Dipteronia.</title>
        <authorList>
            <person name="Feng Y."/>
            <person name="Comes H.P."/>
            <person name="Chen J."/>
            <person name="Zhu S."/>
            <person name="Lu R."/>
            <person name="Zhang X."/>
            <person name="Li P."/>
            <person name="Qiu J."/>
            <person name="Olsen K.M."/>
            <person name="Qiu Y."/>
        </authorList>
    </citation>
    <scope>NUCLEOTIDE SEQUENCE</scope>
    <source>
        <strain evidence="3">NBL</strain>
    </source>
</reference>
<dbReference type="Gene3D" id="3.30.420.10">
    <property type="entry name" value="Ribonuclease H-like superfamily/Ribonuclease H"/>
    <property type="match status" value="1"/>
</dbReference>